<accession>A0A5E4U5X3</accession>
<feature type="region of interest" description="Disordered" evidence="1">
    <location>
        <begin position="1"/>
        <end position="38"/>
    </location>
</feature>
<evidence type="ECO:0000313" key="3">
    <source>
        <dbReference type="Proteomes" id="UP000400981"/>
    </source>
</evidence>
<sequence length="110" mass="11663">MLQRGNAASGPCQLINLGPEPTSRRRLPSAPDSRGSAKTVLNTKRDILANYCPASRLSARKSGKSGHFAFAYLPGLCAASIPSRSVSADSNTDLEGHIQKKILDTPLQTS</sequence>
<gene>
    <name evidence="2" type="ORF">PEP31012_01728</name>
</gene>
<evidence type="ECO:0000313" key="2">
    <source>
        <dbReference type="EMBL" id="VVD93569.1"/>
    </source>
</evidence>
<dbReference type="AlphaFoldDB" id="A0A5E4U5X3"/>
<evidence type="ECO:0000256" key="1">
    <source>
        <dbReference type="SAM" id="MobiDB-lite"/>
    </source>
</evidence>
<organism evidence="2 3">
    <name type="scientific">Pandoraea eparura</name>
    <dbReference type="NCBI Taxonomy" id="2508291"/>
    <lineage>
        <taxon>Bacteria</taxon>
        <taxon>Pseudomonadati</taxon>
        <taxon>Pseudomonadota</taxon>
        <taxon>Betaproteobacteria</taxon>
        <taxon>Burkholderiales</taxon>
        <taxon>Burkholderiaceae</taxon>
        <taxon>Pandoraea</taxon>
    </lineage>
</organism>
<name>A0A5E4U5X3_9BURK</name>
<dbReference type="EMBL" id="CABPSH010000003">
    <property type="protein sequence ID" value="VVD93569.1"/>
    <property type="molecule type" value="Genomic_DNA"/>
</dbReference>
<reference evidence="2 3" key="1">
    <citation type="submission" date="2019-08" db="EMBL/GenBank/DDBJ databases">
        <authorList>
            <person name="Peeters C."/>
        </authorList>
    </citation>
    <scope>NUCLEOTIDE SEQUENCE [LARGE SCALE GENOMIC DNA]</scope>
    <source>
        <strain evidence="2 3">LMG 31012</strain>
    </source>
</reference>
<dbReference type="Proteomes" id="UP000400981">
    <property type="component" value="Unassembled WGS sequence"/>
</dbReference>
<keyword evidence="3" id="KW-1185">Reference proteome</keyword>
<protein>
    <submittedName>
        <fullName evidence="2">Uncharacterized protein</fullName>
    </submittedName>
</protein>
<proteinExistence type="predicted"/>